<protein>
    <submittedName>
        <fullName evidence="1">Uncharacterized protein</fullName>
    </submittedName>
</protein>
<gene>
    <name evidence="1" type="ORF">CB5_LOCUS23496</name>
</gene>
<name>A0A6V7QBR1_ANACO</name>
<dbReference type="AlphaFoldDB" id="A0A6V7QBR1"/>
<organism evidence="1">
    <name type="scientific">Ananas comosus var. bracteatus</name>
    <name type="common">red pineapple</name>
    <dbReference type="NCBI Taxonomy" id="296719"/>
    <lineage>
        <taxon>Eukaryota</taxon>
        <taxon>Viridiplantae</taxon>
        <taxon>Streptophyta</taxon>
        <taxon>Embryophyta</taxon>
        <taxon>Tracheophyta</taxon>
        <taxon>Spermatophyta</taxon>
        <taxon>Magnoliopsida</taxon>
        <taxon>Liliopsida</taxon>
        <taxon>Poales</taxon>
        <taxon>Bromeliaceae</taxon>
        <taxon>Bromelioideae</taxon>
        <taxon>Ananas</taxon>
    </lineage>
</organism>
<proteinExistence type="predicted"/>
<accession>A0A6V7QBR1</accession>
<evidence type="ECO:0000313" key="1">
    <source>
        <dbReference type="EMBL" id="CAD1840285.1"/>
    </source>
</evidence>
<dbReference type="EMBL" id="LR862134">
    <property type="protein sequence ID" value="CAD1840285.1"/>
    <property type="molecule type" value="Genomic_DNA"/>
</dbReference>
<dbReference type="InterPro" id="IPR040339">
    <property type="entry name" value="At1g16860-like"/>
</dbReference>
<reference evidence="1" key="1">
    <citation type="submission" date="2020-07" db="EMBL/GenBank/DDBJ databases">
        <authorList>
            <person name="Lin J."/>
        </authorList>
    </citation>
    <scope>NUCLEOTIDE SEQUENCE</scope>
</reference>
<dbReference type="PANTHER" id="PTHR33709:SF4">
    <property type="entry name" value="OS08G0230200 PROTEIN"/>
    <property type="match status" value="1"/>
</dbReference>
<sequence length="256" mass="28536">MSGPNPFPNHVIILEGALRAFLEIGTTPNWCEGFRHPAISSTAFGFRRKQQGKVDNEQKFHNYPCQRPIRPNKSSPMGSRFPAHQLSNGLYVSGRPEQPKEKAPTMSSTAMPTLAETSRNLASLEKCSIFMWRSPANLGLSLMLLQETRPDLFRLLSLGPAILALSHPQFLAPAAQTDRNPILGHLTSMGNPLRSHRPAIRRSNPNGPPKLWPAHASAPYYRAHHFRPYFLGSTELIWGPSKSIWAIGFDWVNEAA</sequence>
<dbReference type="PANTHER" id="PTHR33709">
    <property type="entry name" value="OSJNBA0035M09.9 PROTEIN"/>
    <property type="match status" value="1"/>
</dbReference>